<feature type="domain" description="Sushi" evidence="24">
    <location>
        <begin position="1036"/>
        <end position="1099"/>
    </location>
</feature>
<dbReference type="FunFam" id="2.60.120.330:FF:000011">
    <property type="entry name" value="Aspartate beta-hydroxylase domain-containing protein 2"/>
    <property type="match status" value="1"/>
</dbReference>
<dbReference type="InterPro" id="IPR051821">
    <property type="entry name" value="Asp/Asn_beta-hydroxylase"/>
</dbReference>
<keyword evidence="11 22" id="KW-1133">Transmembrane helix</keyword>
<dbReference type="SMART" id="SM00032">
    <property type="entry name" value="CCP"/>
    <property type="match status" value="4"/>
</dbReference>
<dbReference type="PANTHER" id="PTHR46332:SF3">
    <property type="entry name" value="ASPARTATE BETA-HYDROXYLASE DOMAIN-CONTAINING PROTEIN 2"/>
    <property type="match status" value="1"/>
</dbReference>
<dbReference type="GO" id="GO:0051213">
    <property type="term" value="F:dioxygenase activity"/>
    <property type="evidence" value="ECO:0007669"/>
    <property type="project" value="UniProtKB-KW"/>
</dbReference>
<evidence type="ECO:0000256" key="18">
    <source>
        <dbReference type="ARBA" id="ARBA00067914"/>
    </source>
</evidence>
<evidence type="ECO:0000256" key="13">
    <source>
        <dbReference type="ARBA" id="ARBA00023136"/>
    </source>
</evidence>
<feature type="region of interest" description="Disordered" evidence="21">
    <location>
        <begin position="520"/>
        <end position="559"/>
    </location>
</feature>
<feature type="domain" description="Sushi" evidence="24">
    <location>
        <begin position="975"/>
        <end position="1034"/>
    </location>
</feature>
<dbReference type="CDD" id="cd00033">
    <property type="entry name" value="CCP"/>
    <property type="match status" value="4"/>
</dbReference>
<name>M7BGZ1_CHEMY</name>
<evidence type="ECO:0000256" key="2">
    <source>
        <dbReference type="ARBA" id="ARBA00004606"/>
    </source>
</evidence>
<keyword evidence="4 20" id="KW-0768">Sushi</keyword>
<accession>M7BGZ1</accession>
<evidence type="ECO:0000256" key="10">
    <source>
        <dbReference type="ARBA" id="ARBA00022968"/>
    </source>
</evidence>
<dbReference type="FunFam" id="2.10.70.10:FF:000012">
    <property type="entry name" value="Seizure related 6 homolog like"/>
    <property type="match status" value="1"/>
</dbReference>
<dbReference type="PROSITE" id="PS50923">
    <property type="entry name" value="SUSHI"/>
    <property type="match status" value="4"/>
</dbReference>
<dbReference type="InterPro" id="IPR000859">
    <property type="entry name" value="CUB_dom"/>
</dbReference>
<dbReference type="Gene3D" id="2.60.120.330">
    <property type="entry name" value="B-lactam Antibiotic, Isopenicillin N Synthase, Chain"/>
    <property type="match status" value="1"/>
</dbReference>
<organism evidence="25 26">
    <name type="scientific">Chelonia mydas</name>
    <name type="common">Green sea-turtle</name>
    <name type="synonym">Chelonia agassizi</name>
    <dbReference type="NCBI Taxonomy" id="8469"/>
    <lineage>
        <taxon>Eukaryota</taxon>
        <taxon>Metazoa</taxon>
        <taxon>Chordata</taxon>
        <taxon>Craniata</taxon>
        <taxon>Vertebrata</taxon>
        <taxon>Euteleostomi</taxon>
        <taxon>Archelosauria</taxon>
        <taxon>Testudinata</taxon>
        <taxon>Testudines</taxon>
        <taxon>Cryptodira</taxon>
        <taxon>Durocryptodira</taxon>
        <taxon>Americhelydia</taxon>
        <taxon>Chelonioidea</taxon>
        <taxon>Cheloniidae</taxon>
        <taxon>Chelonia</taxon>
    </lineage>
</organism>
<evidence type="ECO:0000256" key="14">
    <source>
        <dbReference type="ARBA" id="ARBA00023157"/>
    </source>
</evidence>
<dbReference type="Pfam" id="PF05118">
    <property type="entry name" value="Asp_Arg_Hydrox"/>
    <property type="match status" value="1"/>
</dbReference>
<evidence type="ECO:0000256" key="6">
    <source>
        <dbReference type="ARBA" id="ARBA00022729"/>
    </source>
</evidence>
<evidence type="ECO:0000259" key="23">
    <source>
        <dbReference type="PROSITE" id="PS01180"/>
    </source>
</evidence>
<dbReference type="InterPro" id="IPR027443">
    <property type="entry name" value="IPNS-like_sf"/>
</dbReference>
<keyword evidence="13 22" id="KW-0472">Membrane</keyword>
<feature type="compositionally biased region" description="Polar residues" evidence="21">
    <location>
        <begin position="183"/>
        <end position="202"/>
    </location>
</feature>
<dbReference type="Pfam" id="PF00084">
    <property type="entry name" value="Sushi"/>
    <property type="match status" value="4"/>
</dbReference>
<keyword evidence="9" id="KW-0223">Dioxygenase</keyword>
<evidence type="ECO:0000256" key="16">
    <source>
        <dbReference type="ARBA" id="ARBA00044182"/>
    </source>
</evidence>
<keyword evidence="8" id="KW-0256">Endoplasmic reticulum</keyword>
<feature type="region of interest" description="Disordered" evidence="21">
    <location>
        <begin position="183"/>
        <end position="204"/>
    </location>
</feature>
<dbReference type="PANTHER" id="PTHR46332">
    <property type="entry name" value="ASPARTATE BETA-HYDROXYLASE DOMAIN-CONTAINING PROTEIN 2"/>
    <property type="match status" value="1"/>
</dbReference>
<dbReference type="FunFam" id="2.10.70.10:FF:000025">
    <property type="entry name" value="seizure 6-like protein 2 isoform X2"/>
    <property type="match status" value="1"/>
</dbReference>
<dbReference type="EMBL" id="KB523138">
    <property type="protein sequence ID" value="EMP37181.1"/>
    <property type="molecule type" value="Genomic_DNA"/>
</dbReference>
<feature type="region of interest" description="Disordered" evidence="21">
    <location>
        <begin position="70"/>
        <end position="91"/>
    </location>
</feature>
<dbReference type="InterPro" id="IPR035976">
    <property type="entry name" value="Sushi/SCR/CCP_sf"/>
</dbReference>
<feature type="region of interest" description="Disordered" evidence="21">
    <location>
        <begin position="406"/>
        <end position="473"/>
    </location>
</feature>
<keyword evidence="10" id="KW-0735">Signal-anchor</keyword>
<keyword evidence="5 22" id="KW-0812">Transmembrane</keyword>
<keyword evidence="7" id="KW-0677">Repeat</keyword>
<dbReference type="Gene3D" id="2.10.70.10">
    <property type="entry name" value="Complement Module, domain 1"/>
    <property type="match status" value="4"/>
</dbReference>
<keyword evidence="15" id="KW-0325">Glycoprotein</keyword>
<feature type="domain" description="CUB" evidence="23">
    <location>
        <begin position="685"/>
        <end position="794"/>
    </location>
</feature>
<feature type="compositionally biased region" description="Polar residues" evidence="21">
    <location>
        <begin position="520"/>
        <end position="549"/>
    </location>
</feature>
<keyword evidence="26" id="KW-1185">Reference proteome</keyword>
<dbReference type="FunFam" id="2.10.70.10:FF:000009">
    <property type="entry name" value="Seizure related 6 homolog like"/>
    <property type="match status" value="1"/>
</dbReference>
<keyword evidence="14 20" id="KW-1015">Disulfide bond</keyword>
<keyword evidence="12" id="KW-0560">Oxidoreductase</keyword>
<evidence type="ECO:0000256" key="1">
    <source>
        <dbReference type="ARBA" id="ARBA00004115"/>
    </source>
</evidence>
<evidence type="ECO:0000256" key="8">
    <source>
        <dbReference type="ARBA" id="ARBA00022824"/>
    </source>
</evidence>
<feature type="region of interest" description="Disordered" evidence="21">
    <location>
        <begin position="342"/>
        <end position="379"/>
    </location>
</feature>
<dbReference type="GO" id="GO:0043025">
    <property type="term" value="C:neuronal cell body"/>
    <property type="evidence" value="ECO:0007669"/>
    <property type="project" value="UniProtKB-ARBA"/>
</dbReference>
<dbReference type="PROSITE" id="PS01180">
    <property type="entry name" value="CUB"/>
    <property type="match status" value="3"/>
</dbReference>
<dbReference type="GO" id="GO:0008344">
    <property type="term" value="P:adult locomotory behavior"/>
    <property type="evidence" value="ECO:0007669"/>
    <property type="project" value="UniProtKB-ARBA"/>
</dbReference>
<evidence type="ECO:0000256" key="3">
    <source>
        <dbReference type="ARBA" id="ARBA00007730"/>
    </source>
</evidence>
<feature type="domain" description="Sushi" evidence="24">
    <location>
        <begin position="797"/>
        <end position="858"/>
    </location>
</feature>
<evidence type="ECO:0000256" key="4">
    <source>
        <dbReference type="ARBA" id="ARBA00022659"/>
    </source>
</evidence>
<feature type="compositionally biased region" description="Polar residues" evidence="21">
    <location>
        <begin position="440"/>
        <end position="464"/>
    </location>
</feature>
<protein>
    <recommendedName>
        <fullName evidence="16">Aspartate beta-hydroxylase domain-containing protein 2</fullName>
    </recommendedName>
    <alternativeName>
        <fullName evidence="18">Seizure 6-like protein</fullName>
    </alternativeName>
</protein>
<dbReference type="SUPFAM" id="SSF51197">
    <property type="entry name" value="Clavaminate synthase-like"/>
    <property type="match status" value="1"/>
</dbReference>
<feature type="compositionally biased region" description="Polar residues" evidence="21">
    <location>
        <begin position="342"/>
        <end position="365"/>
    </location>
</feature>
<reference evidence="26" key="1">
    <citation type="journal article" date="2013" name="Nat. Genet.">
        <title>The draft genomes of soft-shell turtle and green sea turtle yield insights into the development and evolution of the turtle-specific body plan.</title>
        <authorList>
            <person name="Wang Z."/>
            <person name="Pascual-Anaya J."/>
            <person name="Zadissa A."/>
            <person name="Li W."/>
            <person name="Niimura Y."/>
            <person name="Huang Z."/>
            <person name="Li C."/>
            <person name="White S."/>
            <person name="Xiong Z."/>
            <person name="Fang D."/>
            <person name="Wang B."/>
            <person name="Ming Y."/>
            <person name="Chen Y."/>
            <person name="Zheng Y."/>
            <person name="Kuraku S."/>
            <person name="Pignatelli M."/>
            <person name="Herrero J."/>
            <person name="Beal K."/>
            <person name="Nozawa M."/>
            <person name="Li Q."/>
            <person name="Wang J."/>
            <person name="Zhang H."/>
            <person name="Yu L."/>
            <person name="Shigenobu S."/>
            <person name="Wang J."/>
            <person name="Liu J."/>
            <person name="Flicek P."/>
            <person name="Searle S."/>
            <person name="Wang J."/>
            <person name="Kuratani S."/>
            <person name="Yin Y."/>
            <person name="Aken B."/>
            <person name="Zhang G."/>
            <person name="Irie N."/>
        </authorList>
    </citation>
    <scope>NUCLEOTIDE SEQUENCE [LARGE SCALE GENOMIC DNA]</scope>
</reference>
<evidence type="ECO:0000256" key="17">
    <source>
        <dbReference type="ARBA" id="ARBA00060982"/>
    </source>
</evidence>
<evidence type="ECO:0000313" key="25">
    <source>
        <dbReference type="EMBL" id="EMP37181.1"/>
    </source>
</evidence>
<evidence type="ECO:0000256" key="11">
    <source>
        <dbReference type="ARBA" id="ARBA00022989"/>
    </source>
</evidence>
<dbReference type="Pfam" id="PF00431">
    <property type="entry name" value="CUB"/>
    <property type="match status" value="3"/>
</dbReference>
<evidence type="ECO:0000256" key="7">
    <source>
        <dbReference type="ARBA" id="ARBA00022737"/>
    </source>
</evidence>
<evidence type="ECO:0000256" key="5">
    <source>
        <dbReference type="ARBA" id="ARBA00022692"/>
    </source>
</evidence>
<dbReference type="SUPFAM" id="SSF49854">
    <property type="entry name" value="Spermadhesin, CUB domain"/>
    <property type="match status" value="3"/>
</dbReference>
<evidence type="ECO:0000256" key="9">
    <source>
        <dbReference type="ARBA" id="ARBA00022964"/>
    </source>
</evidence>
<feature type="domain" description="CUB" evidence="23">
    <location>
        <begin position="860"/>
        <end position="971"/>
    </location>
</feature>
<feature type="disulfide bond" evidence="19">
    <location>
        <begin position="576"/>
        <end position="603"/>
    </location>
</feature>
<evidence type="ECO:0000256" key="12">
    <source>
        <dbReference type="ARBA" id="ARBA00023002"/>
    </source>
</evidence>
<evidence type="ECO:0000256" key="22">
    <source>
        <dbReference type="SAM" id="Phobius"/>
    </source>
</evidence>
<dbReference type="FunFam" id="2.10.70.10:FF:000010">
    <property type="entry name" value="Seizure related 6 homolog like"/>
    <property type="match status" value="1"/>
</dbReference>
<feature type="domain" description="CUB" evidence="23">
    <location>
        <begin position="576"/>
        <end position="684"/>
    </location>
</feature>
<evidence type="ECO:0000256" key="15">
    <source>
        <dbReference type="ARBA" id="ARBA00023180"/>
    </source>
</evidence>
<feature type="transmembrane region" description="Helical" evidence="22">
    <location>
        <begin position="1352"/>
        <end position="1371"/>
    </location>
</feature>
<dbReference type="FunFam" id="2.60.120.290:FF:000030">
    <property type="entry name" value="Seizure related 6 homolog like"/>
    <property type="match status" value="1"/>
</dbReference>
<evidence type="ECO:0000256" key="19">
    <source>
        <dbReference type="PROSITE-ProRule" id="PRU00059"/>
    </source>
</evidence>
<dbReference type="InterPro" id="IPR000436">
    <property type="entry name" value="Sushi_SCR_CCP_dom"/>
</dbReference>
<evidence type="ECO:0000256" key="21">
    <source>
        <dbReference type="SAM" id="MobiDB-lite"/>
    </source>
</evidence>
<comment type="caution">
    <text evidence="20">Lacks conserved residue(s) required for the propagation of feature annotation.</text>
</comment>
<feature type="compositionally biased region" description="Basic and acidic residues" evidence="21">
    <location>
        <begin position="70"/>
        <end position="83"/>
    </location>
</feature>
<comment type="subcellular location">
    <subcellularLocation>
        <location evidence="1">Endoplasmic reticulum membrane</location>
        <topology evidence="1">Single-pass type I membrane protein</topology>
    </subcellularLocation>
    <subcellularLocation>
        <location evidence="2">Membrane</location>
        <topology evidence="2">Single-pass type II membrane protein</topology>
    </subcellularLocation>
</comment>
<feature type="transmembrane region" description="Helical" evidence="22">
    <location>
        <begin position="1189"/>
        <end position="1211"/>
    </location>
</feature>
<dbReference type="GO" id="GO:0005789">
    <property type="term" value="C:endoplasmic reticulum membrane"/>
    <property type="evidence" value="ECO:0007669"/>
    <property type="project" value="UniProtKB-SubCell"/>
</dbReference>
<dbReference type="STRING" id="8469.M7BGZ1"/>
<comment type="similarity">
    <text evidence="3">Belongs to the aspartyl/asparaginyl beta-hydroxylase family.</text>
</comment>
<keyword evidence="6" id="KW-0732">Signal</keyword>
<evidence type="ECO:0000256" key="20">
    <source>
        <dbReference type="PROSITE-ProRule" id="PRU00302"/>
    </source>
</evidence>
<dbReference type="CDD" id="cd00041">
    <property type="entry name" value="CUB"/>
    <property type="match status" value="2"/>
</dbReference>
<dbReference type="GO" id="GO:0021680">
    <property type="term" value="P:cerebellar Purkinje cell layer development"/>
    <property type="evidence" value="ECO:0007669"/>
    <property type="project" value="UniProtKB-ARBA"/>
</dbReference>
<comment type="similarity">
    <text evidence="17">Belongs to the SEZ6 family.</text>
</comment>
<evidence type="ECO:0000259" key="24">
    <source>
        <dbReference type="PROSITE" id="PS50923"/>
    </source>
</evidence>
<dbReference type="InterPro" id="IPR035914">
    <property type="entry name" value="Sperma_CUB_dom_sf"/>
</dbReference>
<feature type="disulfide bond" evidence="20">
    <location>
        <begin position="1005"/>
        <end position="1032"/>
    </location>
</feature>
<gene>
    <name evidence="25" type="ORF">UY3_05712</name>
</gene>
<dbReference type="GO" id="GO:0060074">
    <property type="term" value="P:synapse maturation"/>
    <property type="evidence" value="ECO:0007669"/>
    <property type="project" value="UniProtKB-ARBA"/>
</dbReference>
<dbReference type="Proteomes" id="UP000031443">
    <property type="component" value="Unassembled WGS sequence"/>
</dbReference>
<dbReference type="InterPro" id="IPR007803">
    <property type="entry name" value="Asp/Arg/Pro-Hydrxlase"/>
</dbReference>
<proteinExistence type="inferred from homology"/>
<dbReference type="Gene3D" id="2.60.120.290">
    <property type="entry name" value="Spermadhesin, CUB domain"/>
    <property type="match status" value="3"/>
</dbReference>
<evidence type="ECO:0000313" key="26">
    <source>
        <dbReference type="Proteomes" id="UP000031443"/>
    </source>
</evidence>
<dbReference type="SMART" id="SM00042">
    <property type="entry name" value="CUB"/>
    <property type="match status" value="3"/>
</dbReference>
<sequence length="1639" mass="182267">MREEKANWKVAMLSKALASVNVLLLGVCVTAVSKGLIQSLVKSVERFPWTLVKVGSGTCLIAFSKRKSKEESKASPNQPERKAKLASAKNQPIHCGSPADNVCPECSGWESHREMWPSPLGKNSGSATSLKIVVGEENWKRSVSFSGICQATAQPWNTDLRQVYLRAFHEDEDWKVPEFLKTSPASQEGNANSAAYTKQQQRGMKGGAQRIFTQVRGSQGELCLPDSAFQQRSKEHPTCSWSDSVNRPLIQFLDRKQNILVNHLCLRRSKEIGGYKRRLMHYSATYAAACQKAANVDSAISFRVSKGKFKPFWANTAQKQYRVTYLASTAWRTTAQRFANINSEEKNAPSSSYPLGSDELPNNTTGKEKGEPPHTTAHNLVQSGEDFFDSVTEKTTPLPHRDVLQEPASAPDAHTKQTFSSKKKPPSLKQVNTARRHLRPQTTPSMLQRAASQPELSGPRSFTSAEEPPALGNGMTMATEAKQAAPELPLWGGSKGRSGTTSQSPLQISPFTLWPLIRQPTSQSPVEGDTVSPSANKTSSSENEMNGSASEESQETTTSTIITTTVITTEHAPVICSVSFYDPEGYIDSTDYPPLPVPNFLECTYNVTVYTGYGVELQVKSVNLSEGEVLAIRGVGDDSLVVLANQTLLVEGQVIRSPTNSISVYFRTFRDDVVGTFQLHYQAPCGGTVHNATIGRVLSPSYPGNRSNMHCVWTIEAPQGQKLHLHFERLLLSEKDRMVVYSGETNHSAVLYDSLRTESVPFEGVISEGATIRVDFMADEARATTAFNIRFEAFERGHCYEPYIQNGNFTTSDPTYNLGTTVEFTCDPGHSLEQGPAIIECINVRDPYWNDTEPLCRAMCGGELSAMAGVILSPNWPEPYAEGEDCIWRVHVGEEKRLFLDIQLLNLSNSDILTIYDGDELTARILGQYVGSSGPQKFYSSTPDLTIQFHSDPAGLIFGKGQGFIMNYIEVSRNDSCSDLPEIQNGWKTTSHAALVRGAKITYQCDPGYDIVGSDTLTCQWDLTWSSDPPFCEKIMYCTDPGEVDHSIRLISDPVLLVGTTIQYTCNPGFVLEGSSLLTCYSRETGTPIWTSRLPHCVSEESLACDNPGLPENGYQILYKRLYLPGESLTFMCYEGFELMGEVTIKCILGQPSHWSGPLPICKVNQDSFEHALQVAEAAAETSLEGGNMALAIFIPVLLISLLLGGAYIYITRCRYYSNLRLPLMYSHPYSQITVETEFDNPIYETGVSMDTHTGPYIVTLNESDRKCVNGAEDSPWPEAVKINVLGPSHRIFAVEFFLQKMGTNYPLQHMSLNSFTKMSLEWLMDWSWSLDGLRDFIATGIQSFRDCDTTALTAVACLLVLFVWYCYHVGREQPRTYVTVNSLMQSSDANSLQNGYAYCHSPECVRCTRNDGLNQKLYHNLQEYAKRYSWSGMGRIHKGIREQGRYLNSRPSIQKPEVFFLPDLPTMPYFSRDAQKHDVELLERNFQTILCEFETLYKAFSNCSLPQGWKMNSTPSGEWFTFYLVNQGTCVPKNCRKCPRTYRLLGSLRTCIGNNVFGNACISVLTPGTVIGEHYGPTNIRIRCHLGLKTPGNCELVVGGEPQCWAEGRCLLFDDSFLHTAFHEGKYSMPSSCQAHCF</sequence>
<feature type="domain" description="Sushi" evidence="24">
    <location>
        <begin position="1103"/>
        <end position="1164"/>
    </location>
</feature>
<dbReference type="eggNOG" id="ENOG502QVYR">
    <property type="taxonomic scope" value="Eukaryota"/>
</dbReference>
<dbReference type="SUPFAM" id="SSF57535">
    <property type="entry name" value="Complement control module/SCR domain"/>
    <property type="match status" value="4"/>
</dbReference>